<feature type="domain" description="Glycosyl hydrolase family 92 N-terminal" evidence="6">
    <location>
        <begin position="349"/>
        <end position="590"/>
    </location>
</feature>
<dbReference type="NCBIfam" id="TIGR01180">
    <property type="entry name" value="aman2_put"/>
    <property type="match status" value="1"/>
</dbReference>
<gene>
    <name evidence="7" type="ORF">F2A26_07535</name>
</gene>
<dbReference type="Pfam" id="PF14683">
    <property type="entry name" value="CBM-like"/>
    <property type="match status" value="1"/>
</dbReference>
<accession>A0ABQ6S3D9</accession>
<sequence>MHENFVYFTPKLYEHLINQQIQTMRKTLFSGIAACLLATAATAAEQSPSVIWTVGQADRSASEFALAPDRFRDFLANDFGYEDKYFLVGHSVPAADFPYVLPGPADTWGGTWPTSGWRTHQVNILFGLKEIPSDGTCTLVVDLLDYAKNFLPLVKVSVNTQDAKFQLDAPGLCVADQRKPNQMEKIVDTLSITGNLAKATPRRLEIPIRPGVLKAGGNEVTITVLEGSWILFDRVSLEGPAGTNVEQPQQLFIRNIEAAPYELADGKRRVQPLLVDLEWLEGAPALSVELDDKEILNQRIETGRYQLEAPMPQVKKAKKSAYRILCDGREIARGSVVRTPQTLQTPADYVDTRIGTAHSRWMIAPGPWMPFSMVKMSPDNQNTGWQAGYQPSFENIGCFSHIHEWTLGGLGIMAANGELKTRVGDEQKPDEGYRSRIDKRTERADIGYYSADLTDYGIKAEVTATTRCGFERFTFPADRGTGRILIELHPETEYGIQLKNVSVKRVGERRIEGSCHQFSPGVWSHDADQDYVLHFVVEFDRPILRVGSWKDDVVANDIRELSSGPCKYAGLFVEFDPVRNPVVQVRSGISLVSVENAAQNLAAEVTEPFGWDFEAVRRNQVDTWNDLFSRLTVKTNDRLEKVRFYNNMYRAICSRNTWSDVNGQWVSTDGKVHTVADPSEDVILGCDAFWNTFWNLNQFWNLVTPEWSSRWVNSQLAMYDANGWLAKGPAGMNYIPVMVGEHEIPLIVSAWQMGIRDFDAKKALEASVKMQTTPAQKVFKGFAGNRDLTAYMEHHYVPYDKGRFSNTMEYSYDDWTVGQLAKALGDEETYRTFNDRGYWWRNVISDEGYCHMRDSKGQWLENFDPFRSGANQHYVEGNAWQLTFFVPQDVPALVEKIGKQRFTDRLLWGFNQDEAWRYNAPNDQYWDHPVVQGNQQSMHFAFLFNYADTPWNTQRWSRSILDRYYGYGIANAYLGDEDQGQMSAWAIMTSIGLFQTDGGCRVDPVYEIASPIFEEVTIDLGERYGRGKKFTVKAHNASRKNIYVQSARLNGRQLDTFHFPASELLQGGELVLEMGPEPNKSWGLK</sequence>
<dbReference type="InterPro" id="IPR008928">
    <property type="entry name" value="6-hairpin_glycosidase_sf"/>
</dbReference>
<evidence type="ECO:0000259" key="5">
    <source>
        <dbReference type="Pfam" id="PF14683"/>
    </source>
</evidence>
<evidence type="ECO:0000259" key="6">
    <source>
        <dbReference type="Pfam" id="PF17678"/>
    </source>
</evidence>
<reference evidence="7 8" key="1">
    <citation type="journal article" date="2019" name="Nat. Med.">
        <title>A library of human gut bacterial isolates paired with longitudinal multiomics data enables mechanistic microbiome research.</title>
        <authorList>
            <person name="Poyet M."/>
            <person name="Groussin M."/>
            <person name="Gibbons S.M."/>
            <person name="Avila-Pacheco J."/>
            <person name="Jiang X."/>
            <person name="Kearney S.M."/>
            <person name="Perrotta A.R."/>
            <person name="Berdy B."/>
            <person name="Zhao S."/>
            <person name="Lieberman T.D."/>
            <person name="Swanson P.K."/>
            <person name="Smith M."/>
            <person name="Roesemann S."/>
            <person name="Alexander J.E."/>
            <person name="Rich S.A."/>
            <person name="Livny J."/>
            <person name="Vlamakis H."/>
            <person name="Clish C."/>
            <person name="Bullock K."/>
            <person name="Deik A."/>
            <person name="Scott J."/>
            <person name="Pierce K.A."/>
            <person name="Xavier R.J."/>
            <person name="Alm E.J."/>
        </authorList>
    </citation>
    <scope>NUCLEOTIDE SEQUENCE [LARGE SCALE GENOMIC DNA]</scope>
    <source>
        <strain evidence="7 8">BIOML-A1</strain>
    </source>
</reference>
<dbReference type="InterPro" id="IPR029411">
    <property type="entry name" value="RG-lyase_III"/>
</dbReference>
<dbReference type="Pfam" id="PF17678">
    <property type="entry name" value="Glyco_hydro_92N"/>
    <property type="match status" value="1"/>
</dbReference>
<dbReference type="Gene3D" id="2.70.98.10">
    <property type="match status" value="1"/>
</dbReference>
<dbReference type="PANTHER" id="PTHR12143">
    <property type="entry name" value="PEPTIDE N-GLYCANASE PNGASE -RELATED"/>
    <property type="match status" value="1"/>
</dbReference>
<keyword evidence="3" id="KW-0106">Calcium</keyword>
<organism evidence="7 8">
    <name type="scientific">Alistipes finegoldii</name>
    <dbReference type="NCBI Taxonomy" id="214856"/>
    <lineage>
        <taxon>Bacteria</taxon>
        <taxon>Pseudomonadati</taxon>
        <taxon>Bacteroidota</taxon>
        <taxon>Bacteroidia</taxon>
        <taxon>Bacteroidales</taxon>
        <taxon>Rikenellaceae</taxon>
        <taxon>Alistipes</taxon>
    </lineage>
</organism>
<comment type="subunit">
    <text evidence="2">Monomer.</text>
</comment>
<dbReference type="InterPro" id="IPR012939">
    <property type="entry name" value="Glyco_hydro_92"/>
</dbReference>
<evidence type="ECO:0000256" key="3">
    <source>
        <dbReference type="ARBA" id="ARBA00022837"/>
    </source>
</evidence>
<dbReference type="InterPro" id="IPR005887">
    <property type="entry name" value="GH92_a_mannosidase_put"/>
</dbReference>
<dbReference type="EMBL" id="VVND01000010">
    <property type="protein sequence ID" value="KAA3159336.1"/>
    <property type="molecule type" value="Genomic_DNA"/>
</dbReference>
<dbReference type="InterPro" id="IPR041371">
    <property type="entry name" value="GH92_N"/>
</dbReference>
<dbReference type="Gene3D" id="1.20.1050.60">
    <property type="entry name" value="alpha-1,2-mannosidase"/>
    <property type="match status" value="1"/>
</dbReference>
<dbReference type="InterPro" id="IPR050883">
    <property type="entry name" value="PNGase"/>
</dbReference>
<feature type="domain" description="Glycosyl hydrolase family 92" evidence="4">
    <location>
        <begin position="596"/>
        <end position="1076"/>
    </location>
</feature>
<dbReference type="PANTHER" id="PTHR12143:SF39">
    <property type="entry name" value="SECRETED PROTEIN"/>
    <property type="match status" value="1"/>
</dbReference>
<evidence type="ECO:0000313" key="8">
    <source>
        <dbReference type="Proteomes" id="UP000324870"/>
    </source>
</evidence>
<protein>
    <recommendedName>
        <fullName evidence="9">Alpha-1,2-mannosidase</fullName>
    </recommendedName>
</protein>
<dbReference type="Proteomes" id="UP000324870">
    <property type="component" value="Unassembled WGS sequence"/>
</dbReference>
<dbReference type="SUPFAM" id="SSF48208">
    <property type="entry name" value="Six-hairpin glycosidases"/>
    <property type="match status" value="1"/>
</dbReference>
<evidence type="ECO:0008006" key="9">
    <source>
        <dbReference type="Google" id="ProtNLM"/>
    </source>
</evidence>
<evidence type="ECO:0000256" key="1">
    <source>
        <dbReference type="ARBA" id="ARBA00001913"/>
    </source>
</evidence>
<dbReference type="Gene3D" id="1.20.1610.10">
    <property type="entry name" value="alpha-1,2-mannosidases domains"/>
    <property type="match status" value="1"/>
</dbReference>
<dbReference type="InterPro" id="IPR008979">
    <property type="entry name" value="Galactose-bd-like_sf"/>
</dbReference>
<name>A0ABQ6S3D9_9BACT</name>
<evidence type="ECO:0000256" key="2">
    <source>
        <dbReference type="ARBA" id="ARBA00011245"/>
    </source>
</evidence>
<evidence type="ECO:0000313" key="7">
    <source>
        <dbReference type="EMBL" id="KAA3159336.1"/>
    </source>
</evidence>
<dbReference type="SUPFAM" id="SSF49785">
    <property type="entry name" value="Galactose-binding domain-like"/>
    <property type="match status" value="1"/>
</dbReference>
<keyword evidence="8" id="KW-1185">Reference proteome</keyword>
<feature type="domain" description="Rhamnogalacturonan lyase" evidence="5">
    <location>
        <begin position="51"/>
        <end position="237"/>
    </location>
</feature>
<dbReference type="Pfam" id="PF07971">
    <property type="entry name" value="Glyco_hydro_92"/>
    <property type="match status" value="1"/>
</dbReference>
<comment type="caution">
    <text evidence="7">The sequence shown here is derived from an EMBL/GenBank/DDBJ whole genome shotgun (WGS) entry which is preliminary data.</text>
</comment>
<comment type="cofactor">
    <cofactor evidence="1">
        <name>Ca(2+)</name>
        <dbReference type="ChEBI" id="CHEBI:29108"/>
    </cofactor>
</comment>
<dbReference type="Gene3D" id="3.30.2080.10">
    <property type="entry name" value="GH92 mannosidase domain"/>
    <property type="match status" value="1"/>
</dbReference>
<evidence type="ECO:0000259" key="4">
    <source>
        <dbReference type="Pfam" id="PF07971"/>
    </source>
</evidence>
<dbReference type="InterPro" id="IPR014718">
    <property type="entry name" value="GH-type_carb-bd"/>
</dbReference>
<proteinExistence type="predicted"/>